<keyword evidence="2" id="KW-0732">Signal</keyword>
<sequence>MRTHFGTVWMKAMLAMALITLALAQLQQAPPATSSSPAVVAPAVTTVTIGSPTSAATPAATVTTTAVATETIAVPAPLQTPGPAVNTFPPGTVNCFAFSSCKDDEDCFVFSDGLVCLKKALNWGYVLSRNNSGVPSVPGWSGRRSQLDDDCTLFQMPRSEDKPGLALMVYDLIHDTLPQDLLLSRYDQATTNWYTFFSNCESHLACLKGKCQPRPTLGQSCTSSWQCNAQALGLNENNSPIPSANVSEVRCEYEGGDKSTNTTCQLIRRETNGSGSGFLVWYVIVPLAVLAIIGYFAWVIYRRYKNEQKHGKWKRVAE</sequence>
<feature type="signal peptide" evidence="2">
    <location>
        <begin position="1"/>
        <end position="24"/>
    </location>
</feature>
<name>A0AAD4D2T2_9FUNG</name>
<feature type="chain" id="PRO_5042209736" evidence="2">
    <location>
        <begin position="25"/>
        <end position="318"/>
    </location>
</feature>
<evidence type="ECO:0000313" key="3">
    <source>
        <dbReference type="EMBL" id="KAG0259558.1"/>
    </source>
</evidence>
<keyword evidence="1" id="KW-0472">Membrane</keyword>
<dbReference type="AlphaFoldDB" id="A0AAD4D2T2"/>
<keyword evidence="1" id="KW-0812">Transmembrane</keyword>
<proteinExistence type="predicted"/>
<reference evidence="3" key="1">
    <citation type="journal article" date="2020" name="Fungal Divers.">
        <title>Resolving the Mortierellaceae phylogeny through synthesis of multi-gene phylogenetics and phylogenomics.</title>
        <authorList>
            <person name="Vandepol N."/>
            <person name="Liber J."/>
            <person name="Desiro A."/>
            <person name="Na H."/>
            <person name="Kennedy M."/>
            <person name="Barry K."/>
            <person name="Grigoriev I.V."/>
            <person name="Miller A.N."/>
            <person name="O'Donnell K."/>
            <person name="Stajich J.E."/>
            <person name="Bonito G."/>
        </authorList>
    </citation>
    <scope>NUCLEOTIDE SEQUENCE</scope>
    <source>
        <strain evidence="3">NRRL 28262</strain>
    </source>
</reference>
<evidence type="ECO:0000256" key="2">
    <source>
        <dbReference type="SAM" id="SignalP"/>
    </source>
</evidence>
<keyword evidence="4" id="KW-1185">Reference proteome</keyword>
<evidence type="ECO:0000256" key="1">
    <source>
        <dbReference type="SAM" id="Phobius"/>
    </source>
</evidence>
<evidence type="ECO:0000313" key="4">
    <source>
        <dbReference type="Proteomes" id="UP001194580"/>
    </source>
</evidence>
<keyword evidence="1" id="KW-1133">Transmembrane helix</keyword>
<gene>
    <name evidence="3" type="ORF">BGZ95_004637</name>
</gene>
<organism evidence="3 4">
    <name type="scientific">Linnemannia exigua</name>
    <dbReference type="NCBI Taxonomy" id="604196"/>
    <lineage>
        <taxon>Eukaryota</taxon>
        <taxon>Fungi</taxon>
        <taxon>Fungi incertae sedis</taxon>
        <taxon>Mucoromycota</taxon>
        <taxon>Mortierellomycotina</taxon>
        <taxon>Mortierellomycetes</taxon>
        <taxon>Mortierellales</taxon>
        <taxon>Mortierellaceae</taxon>
        <taxon>Linnemannia</taxon>
    </lineage>
</organism>
<accession>A0AAD4D2T2</accession>
<comment type="caution">
    <text evidence="3">The sequence shown here is derived from an EMBL/GenBank/DDBJ whole genome shotgun (WGS) entry which is preliminary data.</text>
</comment>
<feature type="non-terminal residue" evidence="3">
    <location>
        <position position="318"/>
    </location>
</feature>
<feature type="transmembrane region" description="Helical" evidence="1">
    <location>
        <begin position="279"/>
        <end position="301"/>
    </location>
</feature>
<protein>
    <submittedName>
        <fullName evidence="3">Uncharacterized protein</fullName>
    </submittedName>
</protein>
<dbReference type="EMBL" id="JAAAIL010002181">
    <property type="protein sequence ID" value="KAG0259558.1"/>
    <property type="molecule type" value="Genomic_DNA"/>
</dbReference>
<dbReference type="Proteomes" id="UP001194580">
    <property type="component" value="Unassembled WGS sequence"/>
</dbReference>